<evidence type="ECO:0000313" key="3">
    <source>
        <dbReference type="Proteomes" id="UP000663834"/>
    </source>
</evidence>
<keyword evidence="1" id="KW-0472">Membrane</keyword>
<dbReference type="EMBL" id="CAJNOW010006624">
    <property type="protein sequence ID" value="CAF1492375.1"/>
    <property type="molecule type" value="Genomic_DNA"/>
</dbReference>
<evidence type="ECO:0000313" key="2">
    <source>
        <dbReference type="EMBL" id="CAF1492375.1"/>
    </source>
</evidence>
<accession>A0A815SRQ9</accession>
<keyword evidence="1" id="KW-1133">Transmembrane helix</keyword>
<dbReference type="AlphaFoldDB" id="A0A815SRQ9"/>
<feature type="transmembrane region" description="Helical" evidence="1">
    <location>
        <begin position="111"/>
        <end position="133"/>
    </location>
</feature>
<dbReference type="OrthoDB" id="10353003at2759"/>
<proteinExistence type="predicted"/>
<organism evidence="2 3">
    <name type="scientific">Rotaria magnacalcarata</name>
    <dbReference type="NCBI Taxonomy" id="392030"/>
    <lineage>
        <taxon>Eukaryota</taxon>
        <taxon>Metazoa</taxon>
        <taxon>Spiralia</taxon>
        <taxon>Gnathifera</taxon>
        <taxon>Rotifera</taxon>
        <taxon>Eurotatoria</taxon>
        <taxon>Bdelloidea</taxon>
        <taxon>Philodinida</taxon>
        <taxon>Philodinidae</taxon>
        <taxon>Rotaria</taxon>
    </lineage>
</organism>
<name>A0A815SRQ9_9BILA</name>
<feature type="transmembrane region" description="Helical" evidence="1">
    <location>
        <begin position="169"/>
        <end position="192"/>
    </location>
</feature>
<comment type="caution">
    <text evidence="2">The sequence shown here is derived from an EMBL/GenBank/DDBJ whole genome shotgun (WGS) entry which is preliminary data.</text>
</comment>
<evidence type="ECO:0000256" key="1">
    <source>
        <dbReference type="SAM" id="Phobius"/>
    </source>
</evidence>
<sequence>MGRAKVSLDKKTEITALLEAGFSQRYVANKLGVSKTCVLHVAKKLKEKLPLSHLPGQGRRKASTATDDRNLLRLCKHQMETEVQVQTTKIEMKNETTAEYQLIKQKQHEKLYIWTLIMWFFNLISCLLFFSFVSLNSIDLYNWPRKFHSTTHLENIQRECFQMKLFVHAYLLVIIINHLLFELSSVTLFVSIRRWQKFSQSNGTVYFFIGCYIVSVICPYAVECNETITKKGIFQDEYVPDKAPKSFFYFQIVAIVCVFLQSIVNVIVNFVNAVQVRNYKLALLINLARQKREQNKQCEEKNAPIHSIELSSNGDNSHLP</sequence>
<feature type="transmembrane region" description="Helical" evidence="1">
    <location>
        <begin position="248"/>
        <end position="271"/>
    </location>
</feature>
<gene>
    <name evidence="2" type="ORF">KQP761_LOCUS14170</name>
</gene>
<dbReference type="Proteomes" id="UP000663834">
    <property type="component" value="Unassembled WGS sequence"/>
</dbReference>
<feature type="transmembrane region" description="Helical" evidence="1">
    <location>
        <begin position="204"/>
        <end position="222"/>
    </location>
</feature>
<protein>
    <submittedName>
        <fullName evidence="2">Uncharacterized protein</fullName>
    </submittedName>
</protein>
<reference evidence="2" key="1">
    <citation type="submission" date="2021-02" db="EMBL/GenBank/DDBJ databases">
        <authorList>
            <person name="Nowell W R."/>
        </authorList>
    </citation>
    <scope>NUCLEOTIDE SEQUENCE</scope>
</reference>
<keyword evidence="1" id="KW-0812">Transmembrane</keyword>